<protein>
    <recommendedName>
        <fullName evidence="2">Activator of Hsp90 ATPase homologue 1/2-like C-terminal domain-containing protein</fullName>
    </recommendedName>
</protein>
<dbReference type="InterPro" id="IPR013538">
    <property type="entry name" value="ASHA1/2-like_C"/>
</dbReference>
<dbReference type="InterPro" id="IPR023393">
    <property type="entry name" value="START-like_dom_sf"/>
</dbReference>
<evidence type="ECO:0000313" key="3">
    <source>
        <dbReference type="EMBL" id="KHL00573.1"/>
    </source>
</evidence>
<evidence type="ECO:0000256" key="1">
    <source>
        <dbReference type="ARBA" id="ARBA00006817"/>
    </source>
</evidence>
<comment type="caution">
    <text evidence="3">The sequence shown here is derived from an EMBL/GenBank/DDBJ whole genome shotgun (WGS) entry which is preliminary data.</text>
</comment>
<proteinExistence type="inferred from homology"/>
<reference evidence="3 4" key="1">
    <citation type="submission" date="2014-09" db="EMBL/GenBank/DDBJ databases">
        <title>Genome sequence of Sinomonas sp. MUSC 117.</title>
        <authorList>
            <person name="Lee L.-H."/>
        </authorList>
    </citation>
    <scope>NUCLEOTIDE SEQUENCE [LARGE SCALE GENOMIC DNA]</scope>
    <source>
        <strain evidence="3 4">MUSC 117</strain>
    </source>
</reference>
<dbReference type="SUPFAM" id="SSF55961">
    <property type="entry name" value="Bet v1-like"/>
    <property type="match status" value="1"/>
</dbReference>
<sequence length="156" mass="16849">MSNETASGLVSNETASAVSDRIDKSIEIAAPVERVFALVSEPGWFVNDGEYRPHQIDRDGDVSLVRDPVHGDFGILTVELDAPHHVVFRWVGEGAGSTLLEFFVEEYDGGARLRVVETGFASLPGSDADRRAAFEGNSQGWDIELGVARAVCESAE</sequence>
<gene>
    <name evidence="3" type="ORF">LK10_19425</name>
</gene>
<comment type="similarity">
    <text evidence="1">Belongs to the AHA1 family.</text>
</comment>
<dbReference type="Proteomes" id="UP000030982">
    <property type="component" value="Unassembled WGS sequence"/>
</dbReference>
<name>A0A0B2AFA6_9MICC</name>
<dbReference type="STRING" id="1338436.LK10_19425"/>
<evidence type="ECO:0000313" key="4">
    <source>
        <dbReference type="Proteomes" id="UP000030982"/>
    </source>
</evidence>
<organism evidence="3 4">
    <name type="scientific">Sinomonas humi</name>
    <dbReference type="NCBI Taxonomy" id="1338436"/>
    <lineage>
        <taxon>Bacteria</taxon>
        <taxon>Bacillati</taxon>
        <taxon>Actinomycetota</taxon>
        <taxon>Actinomycetes</taxon>
        <taxon>Micrococcales</taxon>
        <taxon>Micrococcaceae</taxon>
        <taxon>Sinomonas</taxon>
    </lineage>
</organism>
<keyword evidence="4" id="KW-1185">Reference proteome</keyword>
<feature type="domain" description="Activator of Hsp90 ATPase homologue 1/2-like C-terminal" evidence="2">
    <location>
        <begin position="30"/>
        <end position="126"/>
    </location>
</feature>
<dbReference type="AlphaFoldDB" id="A0A0B2AFA6"/>
<dbReference type="Gene3D" id="3.30.530.20">
    <property type="match status" value="1"/>
</dbReference>
<dbReference type="Pfam" id="PF08327">
    <property type="entry name" value="AHSA1"/>
    <property type="match status" value="1"/>
</dbReference>
<evidence type="ECO:0000259" key="2">
    <source>
        <dbReference type="Pfam" id="PF08327"/>
    </source>
</evidence>
<accession>A0A0B2AFA6</accession>
<dbReference type="EMBL" id="JTDL01000151">
    <property type="protein sequence ID" value="KHL00573.1"/>
    <property type="molecule type" value="Genomic_DNA"/>
</dbReference>